<dbReference type="SUPFAM" id="SSF47240">
    <property type="entry name" value="Ferritin-like"/>
    <property type="match status" value="1"/>
</dbReference>
<gene>
    <name evidence="1" type="ORF">CDN99_17875</name>
</gene>
<keyword evidence="2" id="KW-1185">Reference proteome</keyword>
<proteinExistence type="predicted"/>
<sequence length="249" mass="27479">MNAATSQSELERAAVPLTPDAILRRLSGCAPCLRGRYAATLAEVSPRLAWAGPQRLAATSSVYADPLLRQEKLAEYVWTEYWGGVFIEDFLRDYRGEYAKLLTRHALDEVGHGNAFAQYAGRPAPSPAGAPEGLLARDAYAAYQQWANGDLVAFLSILHVLELRTAVILTHWFCLLETYPGPDRDAIHSLLARISRDEVFHLTYTLQALDALLVDDAASRTLTEAFMLSEADVPTILDAARRRREGAHA</sequence>
<comment type="caution">
    <text evidence="1">The sequence shown here is derived from an EMBL/GenBank/DDBJ whole genome shotgun (WGS) entry which is preliminary data.</text>
</comment>
<dbReference type="InterPro" id="IPR009078">
    <property type="entry name" value="Ferritin-like_SF"/>
</dbReference>
<dbReference type="RefSeq" id="WP_088386256.1">
    <property type="nucleotide sequence ID" value="NZ_NIOF01000009.1"/>
</dbReference>
<evidence type="ECO:0008006" key="3">
    <source>
        <dbReference type="Google" id="ProtNLM"/>
    </source>
</evidence>
<evidence type="ECO:0000313" key="2">
    <source>
        <dbReference type="Proteomes" id="UP000197468"/>
    </source>
</evidence>
<dbReference type="Proteomes" id="UP000197468">
    <property type="component" value="Unassembled WGS sequence"/>
</dbReference>
<reference evidence="1 2" key="1">
    <citation type="journal article" date="2008" name="Int. J. Syst. Evol. Microbiol.">
        <title>Description of Roseateles aquatilis sp. nov. and Roseateles terrae sp. nov., in the class Betaproteobacteria, and emended description of the genus Roseateles.</title>
        <authorList>
            <person name="Gomila M."/>
            <person name="Bowien B."/>
            <person name="Falsen E."/>
            <person name="Moore E.R."/>
            <person name="Lalucat J."/>
        </authorList>
    </citation>
    <scope>NUCLEOTIDE SEQUENCE [LARGE SCALE GENOMIC DNA]</scope>
    <source>
        <strain evidence="1 2">CCUG 48205</strain>
    </source>
</reference>
<protein>
    <recommendedName>
        <fullName evidence="3">Ferritin</fullName>
    </recommendedName>
</protein>
<evidence type="ECO:0000313" key="1">
    <source>
        <dbReference type="EMBL" id="OWQ87473.1"/>
    </source>
</evidence>
<dbReference type="AlphaFoldDB" id="A0A246J4H5"/>
<dbReference type="EMBL" id="NIOF01000009">
    <property type="protein sequence ID" value="OWQ87473.1"/>
    <property type="molecule type" value="Genomic_DNA"/>
</dbReference>
<accession>A0A246J4H5</accession>
<organism evidence="1 2">
    <name type="scientific">Roseateles aquatilis</name>
    <dbReference type="NCBI Taxonomy" id="431061"/>
    <lineage>
        <taxon>Bacteria</taxon>
        <taxon>Pseudomonadati</taxon>
        <taxon>Pseudomonadota</taxon>
        <taxon>Betaproteobacteria</taxon>
        <taxon>Burkholderiales</taxon>
        <taxon>Sphaerotilaceae</taxon>
        <taxon>Roseateles</taxon>
    </lineage>
</organism>
<name>A0A246J4H5_9BURK</name>